<dbReference type="PANTHER" id="PTHR12001:SF86">
    <property type="entry name" value="GERANYLGERANYL DIPHOSPHATE SYNTHASE"/>
    <property type="match status" value="1"/>
</dbReference>
<dbReference type="Gene3D" id="1.10.600.10">
    <property type="entry name" value="Farnesyl Diphosphate Synthase"/>
    <property type="match status" value="1"/>
</dbReference>
<evidence type="ECO:0000256" key="1">
    <source>
        <dbReference type="RuleBase" id="RU004466"/>
    </source>
</evidence>
<dbReference type="SUPFAM" id="SSF48576">
    <property type="entry name" value="Terpenoid synthases"/>
    <property type="match status" value="1"/>
</dbReference>
<evidence type="ECO:0000313" key="2">
    <source>
        <dbReference type="EMBL" id="UNM11237.1"/>
    </source>
</evidence>
<dbReference type="InterPro" id="IPR008949">
    <property type="entry name" value="Isoprenoid_synthase_dom_sf"/>
</dbReference>
<comment type="similarity">
    <text evidence="1">Belongs to the FPP/GGPP synthase family.</text>
</comment>
<proteinExistence type="inferred from homology"/>
<protein>
    <submittedName>
        <fullName evidence="2">Polyprenyl synthetase family protein</fullName>
    </submittedName>
</protein>
<dbReference type="Pfam" id="PF00348">
    <property type="entry name" value="polyprenyl_synt"/>
    <property type="match status" value="1"/>
</dbReference>
<dbReference type="InterPro" id="IPR000092">
    <property type="entry name" value="Polyprenyl_synt"/>
</dbReference>
<gene>
    <name evidence="2" type="ORF">J4032_06605</name>
</gene>
<dbReference type="RefSeq" id="WP_242329786.1">
    <property type="nucleotide sequence ID" value="NZ_CP071872.1"/>
</dbReference>
<name>A0ABY3WF95_9ACTN</name>
<dbReference type="EMBL" id="CP071872">
    <property type="protein sequence ID" value="UNM11237.1"/>
    <property type="molecule type" value="Genomic_DNA"/>
</dbReference>
<dbReference type="CDD" id="cd00685">
    <property type="entry name" value="Trans_IPPS_HT"/>
    <property type="match status" value="1"/>
</dbReference>
<organism evidence="2 3">
    <name type="scientific">Streptomyces formicae</name>
    <dbReference type="NCBI Taxonomy" id="1616117"/>
    <lineage>
        <taxon>Bacteria</taxon>
        <taxon>Bacillati</taxon>
        <taxon>Actinomycetota</taxon>
        <taxon>Actinomycetes</taxon>
        <taxon>Kitasatosporales</taxon>
        <taxon>Streptomycetaceae</taxon>
        <taxon>Streptomyces</taxon>
    </lineage>
</organism>
<reference evidence="2 3" key="1">
    <citation type="submission" date="2021-03" db="EMBL/GenBank/DDBJ databases">
        <title>Complete genome of Streptomyces formicae strain 1H-GS9 (DSM 100524).</title>
        <authorList>
            <person name="Atanasov K.E."/>
            <person name="Altabella T."/>
            <person name="Ferrer A."/>
        </authorList>
    </citation>
    <scope>NUCLEOTIDE SEQUENCE [LARGE SCALE GENOMIC DNA]</scope>
    <source>
        <strain evidence="2 3">1H-GS9</strain>
    </source>
</reference>
<dbReference type="Proteomes" id="UP000828924">
    <property type="component" value="Chromosome"/>
</dbReference>
<keyword evidence="1" id="KW-0808">Transferase</keyword>
<dbReference type="PANTHER" id="PTHR12001">
    <property type="entry name" value="GERANYLGERANYL PYROPHOSPHATE SYNTHASE"/>
    <property type="match status" value="1"/>
</dbReference>
<sequence>MKPPPVLARAQTLTDVMLRVEIGRLPPALAEVSEYHLGWREAGGSLPRPDGGGKGVCLALPILSAEAAGAEAVTGIPGAVALELVHIFTHMHDDIMDGDAWRRHRQSVWKVFGIGSAILTGDALLVLAVRVLAAAPGAGPRTIEGFADACLDLAAGQALDLAYEELPLESIGLDAYVAMAGGKTGALYGCALSIGAELAGAPASTVTALRQAGHELGLVAQMVDDINGTWGDPAITGKPVLNDLIRRKKTLPVLAAIRAKDSVRFRFVELWRADEGAASTAQAMLATLKDADARAFCDAQAEHHYRQALAHLEGVDMTAPVRAEIGDLARFIRHRQG</sequence>
<dbReference type="SFLD" id="SFLDS00005">
    <property type="entry name" value="Isoprenoid_Synthase_Type_I"/>
    <property type="match status" value="1"/>
</dbReference>
<accession>A0ABY3WF95</accession>
<evidence type="ECO:0000313" key="3">
    <source>
        <dbReference type="Proteomes" id="UP000828924"/>
    </source>
</evidence>
<keyword evidence="3" id="KW-1185">Reference proteome</keyword>